<dbReference type="HOGENOM" id="CLU_1847392_0_0_1"/>
<dbReference type="EMBL" id="KB203969">
    <property type="protein sequence ID" value="ESO82258.1"/>
    <property type="molecule type" value="Genomic_DNA"/>
</dbReference>
<accession>V3YW65</accession>
<evidence type="ECO:0000313" key="1">
    <source>
        <dbReference type="EMBL" id="ESO82258.1"/>
    </source>
</evidence>
<reference evidence="1 2" key="1">
    <citation type="journal article" date="2013" name="Nature">
        <title>Insights into bilaterian evolution from three spiralian genomes.</title>
        <authorList>
            <person name="Simakov O."/>
            <person name="Marletaz F."/>
            <person name="Cho S.J."/>
            <person name="Edsinger-Gonzales E."/>
            <person name="Havlak P."/>
            <person name="Hellsten U."/>
            <person name="Kuo D.H."/>
            <person name="Larsson T."/>
            <person name="Lv J."/>
            <person name="Arendt D."/>
            <person name="Savage R."/>
            <person name="Osoegawa K."/>
            <person name="de Jong P."/>
            <person name="Grimwood J."/>
            <person name="Chapman J.A."/>
            <person name="Shapiro H."/>
            <person name="Aerts A."/>
            <person name="Otillar R.P."/>
            <person name="Terry A.Y."/>
            <person name="Boore J.L."/>
            <person name="Grigoriev I.V."/>
            <person name="Lindberg D.R."/>
            <person name="Seaver E.C."/>
            <person name="Weisblat D.A."/>
            <person name="Putnam N.H."/>
            <person name="Rokhsar D.S."/>
        </authorList>
    </citation>
    <scope>NUCLEOTIDE SEQUENCE [LARGE SCALE GENOMIC DNA]</scope>
</reference>
<dbReference type="RefSeq" id="XP_009067056.1">
    <property type="nucleotide sequence ID" value="XM_009068808.1"/>
</dbReference>
<dbReference type="GeneID" id="20241338"/>
<protein>
    <submittedName>
        <fullName evidence="1">Uncharacterized protein</fullName>
    </submittedName>
</protein>
<name>V3YW65_LOTGI</name>
<proteinExistence type="predicted"/>
<dbReference type="AlphaFoldDB" id="V3YW65"/>
<dbReference type="Proteomes" id="UP000030746">
    <property type="component" value="Unassembled WGS sequence"/>
</dbReference>
<organism evidence="1 2">
    <name type="scientific">Lottia gigantea</name>
    <name type="common">Giant owl limpet</name>
    <dbReference type="NCBI Taxonomy" id="225164"/>
    <lineage>
        <taxon>Eukaryota</taxon>
        <taxon>Metazoa</taxon>
        <taxon>Spiralia</taxon>
        <taxon>Lophotrochozoa</taxon>
        <taxon>Mollusca</taxon>
        <taxon>Gastropoda</taxon>
        <taxon>Patellogastropoda</taxon>
        <taxon>Lottioidea</taxon>
        <taxon>Lottiidae</taxon>
        <taxon>Lottia</taxon>
    </lineage>
</organism>
<keyword evidence="2" id="KW-1185">Reference proteome</keyword>
<evidence type="ECO:0000313" key="2">
    <source>
        <dbReference type="Proteomes" id="UP000030746"/>
    </source>
</evidence>
<dbReference type="KEGG" id="lgi:LOTGIDRAFT_170175"/>
<gene>
    <name evidence="1" type="ORF">LOTGIDRAFT_170175</name>
</gene>
<sequence length="139" mass="16946">MESSKTNTIATLLDQYRVTEFCLKRAWDQVILLQNRLFDLKIRYDRAKSNGQRTYQYSYKQRQTIIEKTLKMYATYTEFKADNLFQLRIWLMMLGYNFEAEDEYEEGDEDEEFDDMVEQEYMFVEDDYYIDDDELVASL</sequence>
<dbReference type="CTD" id="20241338"/>